<dbReference type="PROSITE" id="PS00211">
    <property type="entry name" value="ABC_TRANSPORTER_1"/>
    <property type="match status" value="1"/>
</dbReference>
<dbReference type="Gene3D" id="3.40.50.300">
    <property type="entry name" value="P-loop containing nucleotide triphosphate hydrolases"/>
    <property type="match status" value="1"/>
</dbReference>
<dbReference type="PANTHER" id="PTHR42734">
    <property type="entry name" value="METAL TRANSPORT SYSTEM ATP-BINDING PROTEIN TM_0124-RELATED"/>
    <property type="match status" value="1"/>
</dbReference>
<dbReference type="Proteomes" id="UP000235828">
    <property type="component" value="Chromosome A"/>
</dbReference>
<dbReference type="InterPro" id="IPR050153">
    <property type="entry name" value="Metal_Ion_Import_ABC"/>
</dbReference>
<reference evidence="6 7" key="1">
    <citation type="submission" date="2017-10" db="EMBL/GenBank/DDBJ databases">
        <authorList>
            <person name="Banno H."/>
            <person name="Chua N.-H."/>
        </authorList>
    </citation>
    <scope>NUCLEOTIDE SEQUENCE [LARGE SCALE GENOMIC DNA]</scope>
    <source>
        <strain evidence="6">Vibrio tapetis CECT4600</strain>
    </source>
</reference>
<dbReference type="KEGG" id="vta:A0693"/>
<evidence type="ECO:0000313" key="6">
    <source>
        <dbReference type="EMBL" id="SON48672.1"/>
    </source>
</evidence>
<dbReference type="InterPro" id="IPR027417">
    <property type="entry name" value="P-loop_NTPase"/>
</dbReference>
<evidence type="ECO:0000256" key="3">
    <source>
        <dbReference type="ARBA" id="ARBA00022741"/>
    </source>
</evidence>
<evidence type="ECO:0000256" key="4">
    <source>
        <dbReference type="ARBA" id="ARBA00022840"/>
    </source>
</evidence>
<dbReference type="InterPro" id="IPR017871">
    <property type="entry name" value="ABC_transporter-like_CS"/>
</dbReference>
<dbReference type="Pfam" id="PF00005">
    <property type="entry name" value="ABC_tran"/>
    <property type="match status" value="1"/>
</dbReference>
<keyword evidence="3" id="KW-0547">Nucleotide-binding</keyword>
<keyword evidence="2" id="KW-0813">Transport</keyword>
<feature type="domain" description="ABC transporter" evidence="5">
    <location>
        <begin position="5"/>
        <end position="233"/>
    </location>
</feature>
<dbReference type="OrthoDB" id="9802264at2"/>
<dbReference type="PANTHER" id="PTHR42734:SF17">
    <property type="entry name" value="METAL TRANSPORT SYSTEM ATP-BINDING PROTEIN TM_0124-RELATED"/>
    <property type="match status" value="1"/>
</dbReference>
<gene>
    <name evidence="6" type="ORF">VTAP4600_A0693</name>
</gene>
<proteinExistence type="inferred from homology"/>
<dbReference type="PROSITE" id="PS50893">
    <property type="entry name" value="ABC_TRANSPORTER_2"/>
    <property type="match status" value="1"/>
</dbReference>
<accession>A0A2N8Z9V8</accession>
<sequence length="234" mass="26090">MTIQLSIQNLSMRFKQRTLFHVTDLTLGPNDAIYLKGDNGVGKTTLLKIMSGLLNPTTGTVNSTKTPWLKRLLGIKTRTDVIYLHQTPYLFDGSVYQNVAYGIKYSAKSKLQKRNDVITALRMVGLETLANEHISLLSGGEKQRVAMARAWVLSPAILLMDEPSASLDQESISRLVIMCQDLIKRGSSLVITSHQTNALTELCKKQWLIDDQSIVEKPLLQLIQESDYAISNAN</sequence>
<evidence type="ECO:0000313" key="7">
    <source>
        <dbReference type="Proteomes" id="UP000235828"/>
    </source>
</evidence>
<keyword evidence="4 6" id="KW-0067">ATP-binding</keyword>
<evidence type="ECO:0000259" key="5">
    <source>
        <dbReference type="PROSITE" id="PS50893"/>
    </source>
</evidence>
<dbReference type="RefSeq" id="WP_102521474.1">
    <property type="nucleotide sequence ID" value="NZ_LT960611.1"/>
</dbReference>
<organism evidence="6 7">
    <name type="scientific">Vibrio tapetis subsp. tapetis</name>
    <dbReference type="NCBI Taxonomy" id="1671868"/>
    <lineage>
        <taxon>Bacteria</taxon>
        <taxon>Pseudomonadati</taxon>
        <taxon>Pseudomonadota</taxon>
        <taxon>Gammaproteobacteria</taxon>
        <taxon>Vibrionales</taxon>
        <taxon>Vibrionaceae</taxon>
        <taxon>Vibrio</taxon>
    </lineage>
</organism>
<dbReference type="GO" id="GO:0016887">
    <property type="term" value="F:ATP hydrolysis activity"/>
    <property type="evidence" value="ECO:0007669"/>
    <property type="project" value="InterPro"/>
</dbReference>
<protein>
    <submittedName>
        <fullName evidence="6">Putative ABC-type tungstate transport system,ATP-binding protein</fullName>
    </submittedName>
</protein>
<dbReference type="SUPFAM" id="SSF52540">
    <property type="entry name" value="P-loop containing nucleoside triphosphate hydrolases"/>
    <property type="match status" value="1"/>
</dbReference>
<keyword evidence="7" id="KW-1185">Reference proteome</keyword>
<evidence type="ECO:0000256" key="1">
    <source>
        <dbReference type="ARBA" id="ARBA00005417"/>
    </source>
</evidence>
<dbReference type="AlphaFoldDB" id="A0A2N8Z9V8"/>
<dbReference type="InterPro" id="IPR003593">
    <property type="entry name" value="AAA+_ATPase"/>
</dbReference>
<dbReference type="EMBL" id="LT960611">
    <property type="protein sequence ID" value="SON48672.1"/>
    <property type="molecule type" value="Genomic_DNA"/>
</dbReference>
<dbReference type="GO" id="GO:0005524">
    <property type="term" value="F:ATP binding"/>
    <property type="evidence" value="ECO:0007669"/>
    <property type="project" value="UniProtKB-KW"/>
</dbReference>
<evidence type="ECO:0000256" key="2">
    <source>
        <dbReference type="ARBA" id="ARBA00022448"/>
    </source>
</evidence>
<comment type="similarity">
    <text evidence="1">Belongs to the ABC transporter superfamily.</text>
</comment>
<dbReference type="SMART" id="SM00382">
    <property type="entry name" value="AAA"/>
    <property type="match status" value="1"/>
</dbReference>
<name>A0A2N8Z9V8_9VIBR</name>
<dbReference type="InterPro" id="IPR003439">
    <property type="entry name" value="ABC_transporter-like_ATP-bd"/>
</dbReference>